<feature type="binding site" evidence="9">
    <location>
        <begin position="746"/>
        <end position="753"/>
    </location>
    <ligand>
        <name>ATP</name>
        <dbReference type="ChEBI" id="CHEBI:30616"/>
    </ligand>
</feature>
<feature type="domain" description="FtsK" evidence="11">
    <location>
        <begin position="728"/>
        <end position="902"/>
    </location>
</feature>
<keyword evidence="7 10" id="KW-1133">Transmembrane helix</keyword>
<dbReference type="PROSITE" id="PS50901">
    <property type="entry name" value="FTSK"/>
    <property type="match status" value="3"/>
</dbReference>
<organism evidence="12 13">
    <name type="scientific">Mycolicibacterium hodleri</name>
    <dbReference type="NCBI Taxonomy" id="49897"/>
    <lineage>
        <taxon>Bacteria</taxon>
        <taxon>Bacillati</taxon>
        <taxon>Actinomycetota</taxon>
        <taxon>Actinomycetes</taxon>
        <taxon>Mycobacteriales</taxon>
        <taxon>Mycobacteriaceae</taxon>
        <taxon>Mycolicibacterium</taxon>
    </lineage>
</organism>
<evidence type="ECO:0000256" key="3">
    <source>
        <dbReference type="ARBA" id="ARBA00022692"/>
    </source>
</evidence>
<dbReference type="AlphaFoldDB" id="A0A502EAJ2"/>
<dbReference type="NCBIfam" id="TIGR03924">
    <property type="entry name" value="T7SS_EccC_a"/>
    <property type="match status" value="1"/>
</dbReference>
<feature type="binding site" evidence="9">
    <location>
        <begin position="419"/>
        <end position="426"/>
    </location>
    <ligand>
        <name>ATP</name>
        <dbReference type="ChEBI" id="CHEBI:30616"/>
    </ligand>
</feature>
<keyword evidence="4" id="KW-0677">Repeat</keyword>
<evidence type="ECO:0000256" key="10">
    <source>
        <dbReference type="SAM" id="Phobius"/>
    </source>
</evidence>
<reference evidence="12 13" key="1">
    <citation type="journal article" date="2019" name="Environ. Microbiol.">
        <title>Species interactions and distinct microbial communities in high Arctic permafrost affected cryosols are associated with the CH4 and CO2 gas fluxes.</title>
        <authorList>
            <person name="Altshuler I."/>
            <person name="Hamel J."/>
            <person name="Turney S."/>
            <person name="Magnuson E."/>
            <person name="Levesque R."/>
            <person name="Greer C."/>
            <person name="Whyte L.G."/>
        </authorList>
    </citation>
    <scope>NUCLEOTIDE SEQUENCE [LARGE SCALE GENOMIC DNA]</scope>
    <source>
        <strain evidence="12 13">S5.20</strain>
    </source>
</reference>
<feature type="binding site" evidence="9">
    <location>
        <begin position="998"/>
        <end position="1005"/>
    </location>
    <ligand>
        <name>ATP</name>
        <dbReference type="ChEBI" id="CHEBI:30616"/>
    </ligand>
</feature>
<evidence type="ECO:0000256" key="7">
    <source>
        <dbReference type="ARBA" id="ARBA00022989"/>
    </source>
</evidence>
<dbReference type="InterPro" id="IPR023836">
    <property type="entry name" value="EccCa-like_Actinobacteria"/>
</dbReference>
<proteinExistence type="predicted"/>
<dbReference type="SUPFAM" id="SSF52540">
    <property type="entry name" value="P-loop containing nucleoside triphosphate hydrolases"/>
    <property type="match status" value="3"/>
</dbReference>
<dbReference type="PANTHER" id="PTHR22683">
    <property type="entry name" value="SPORULATION PROTEIN RELATED"/>
    <property type="match status" value="1"/>
</dbReference>
<dbReference type="SMART" id="SM00382">
    <property type="entry name" value="AAA"/>
    <property type="match status" value="3"/>
</dbReference>
<dbReference type="InterPro" id="IPR002543">
    <property type="entry name" value="FtsK_dom"/>
</dbReference>
<comment type="subcellular location">
    <subcellularLocation>
        <location evidence="1">Cell membrane</location>
        <topology evidence="1">Multi-pass membrane protein</topology>
    </subcellularLocation>
</comment>
<keyword evidence="5 9" id="KW-0547">Nucleotide-binding</keyword>
<dbReference type="Pfam" id="PF01580">
    <property type="entry name" value="FtsK_SpoIIIE"/>
    <property type="match status" value="2"/>
</dbReference>
<keyword evidence="13" id="KW-1185">Reference proteome</keyword>
<feature type="transmembrane region" description="Helical" evidence="10">
    <location>
        <begin position="38"/>
        <end position="59"/>
    </location>
</feature>
<evidence type="ECO:0000256" key="1">
    <source>
        <dbReference type="ARBA" id="ARBA00004651"/>
    </source>
</evidence>
<dbReference type="GO" id="GO:0005886">
    <property type="term" value="C:plasma membrane"/>
    <property type="evidence" value="ECO:0007669"/>
    <property type="project" value="UniProtKB-SubCell"/>
</dbReference>
<feature type="transmembrane region" description="Helical" evidence="10">
    <location>
        <begin position="71"/>
        <end position="88"/>
    </location>
</feature>
<dbReference type="InterPro" id="IPR050206">
    <property type="entry name" value="FtsK/SpoIIIE/SftA"/>
</dbReference>
<evidence type="ECO:0000256" key="4">
    <source>
        <dbReference type="ARBA" id="ARBA00022737"/>
    </source>
</evidence>
<dbReference type="Proteomes" id="UP000320095">
    <property type="component" value="Unassembled WGS sequence"/>
</dbReference>
<keyword evidence="8 10" id="KW-0472">Membrane</keyword>
<evidence type="ECO:0000313" key="13">
    <source>
        <dbReference type="Proteomes" id="UP000320095"/>
    </source>
</evidence>
<feature type="domain" description="FtsK" evidence="11">
    <location>
        <begin position="981"/>
        <end position="1165"/>
    </location>
</feature>
<evidence type="ECO:0000256" key="2">
    <source>
        <dbReference type="ARBA" id="ARBA00022475"/>
    </source>
</evidence>
<dbReference type="InterPro" id="IPR003593">
    <property type="entry name" value="AAA+_ATPase"/>
</dbReference>
<dbReference type="NCBIfam" id="TIGR03925">
    <property type="entry name" value="T7SS_EccC_b"/>
    <property type="match status" value="1"/>
</dbReference>
<evidence type="ECO:0000259" key="11">
    <source>
        <dbReference type="PROSITE" id="PS50901"/>
    </source>
</evidence>
<dbReference type="EMBL" id="RCZG01000004">
    <property type="protein sequence ID" value="TPG34397.1"/>
    <property type="molecule type" value="Genomic_DNA"/>
</dbReference>
<comment type="caution">
    <text evidence="12">The sequence shown here is derived from an EMBL/GenBank/DDBJ whole genome shotgun (WGS) entry which is preliminary data.</text>
</comment>
<sequence length="1199" mass="128285">MELSGSRRLPRLPPPPFDDGAVIVKKPPDVPKDPPANLVGKLLPVTMLLAMGGMTVLYFTSGAASARSPMFLFLPVMMLVSVLGSVAYQSKGARRGGELDENRRAYLRYLDDLDQALTTNAVAQHASLHWSHPDPASSWTLVGGPRMWERRPGHADFCQVRIGVGAGPLATDLVVPEWGDVESRDPLVVDAIDRLMADRSTVPCLPVTADLLLHRRIAVEGAVCSARGLVRAMVCQLGVFHGPDVVAVTAVGSLADPHWDWLKWLPHYRYSRNSGPHGHHVVIIDGALAGADADRFGAPEDNVTVVIIGQVTLDSLRLDVDDAVAFEKPDSLTTLQAVVCARRLAPFTEITATVGTWTWPQLVGIGDPERLDVRRAWRPRSGPERLRVAIGATEGGELVELDIKEAALAGMGPHGLCVGATGSGKSELLRTLVLGLASTHGPDALNLVLVDFKGGATFLGLERLRHVAAVVTNLAEEEHLVARMRDALAGEMTRRQRVLRAAGHFPNIGEYDAARARGAALAPLPALFIIVDEFSEMLSQHPDFAELFVAIGRVGRSLGMHLLLASQRLDDGRLRGLETHLSYRICLKTFSANESRAVLGTTDAHELPSTPGAALLKTASGELIRFQTAFVSGPVTAAVAPRATIPRRFTARDEEPSSSGDARAGGSRTLLDVVVDGLADRGEPAHRVWLPPLELSPPLAALLADAGYAGPRLVIPIGLVDNPFAQRRDTLLVDLRSAGGNVAIVGGPRSGKTTAVHTLVLGLAATHDPDAVQIYGLDFGSGSLSSLRPLPHVGAVAGRGDRDLARRIVAHVQGLVRDRETSRRVGDTGVGTDTFLVIDGWAVARHEFDGMEEAVTAIAAQGLSVGVHVVLTASRWADVRPAMRDQLGTRVELCLADPADSEMDRKRARLLGSRPAGHGLTREGLEFVIAPPEGIDVAALAARHAGRKAPAVRLLPSRVPHAEVAMLSPDHVAIGLSEDTLRPVALDFTVLPHLLIFGDNECGKTATLRTLCREIQRSKGSDEAQVLIVDFRRTLLGVLESDHLLGYAMSTASAESHVATTVGLLTGRLPGEHVTQRQLRERSWWSGPDVYVVVDDYDLVAGATGNPLLPILDLLPHSRDLGLHLVIARRSGGAARAMFDPILARLRDLGCMGLMMSAAPDEGVLLGSVRPSPLPPGRGTLIRRGQTDHLVQVSWTEPP</sequence>
<dbReference type="RefSeq" id="WP_140690990.1">
    <property type="nucleotide sequence ID" value="NZ_RCZG01000004.1"/>
</dbReference>
<keyword evidence="6 9" id="KW-0067">ATP-binding</keyword>
<dbReference type="OrthoDB" id="9807790at2"/>
<dbReference type="InterPro" id="IPR027417">
    <property type="entry name" value="P-loop_NTPase"/>
</dbReference>
<gene>
    <name evidence="12" type="primary">eccCa</name>
    <name evidence="12" type="ORF">EAH80_12585</name>
</gene>
<protein>
    <submittedName>
        <fullName evidence="12">Type VII secretion protein EccCa</fullName>
    </submittedName>
</protein>
<dbReference type="Gene3D" id="3.40.50.300">
    <property type="entry name" value="P-loop containing nucleotide triphosphate hydrolases"/>
    <property type="match status" value="3"/>
</dbReference>
<keyword evidence="2" id="KW-1003">Cell membrane</keyword>
<keyword evidence="3 10" id="KW-0812">Transmembrane</keyword>
<evidence type="ECO:0000313" key="12">
    <source>
        <dbReference type="EMBL" id="TPG34397.1"/>
    </source>
</evidence>
<dbReference type="GO" id="GO:0005524">
    <property type="term" value="F:ATP binding"/>
    <property type="evidence" value="ECO:0007669"/>
    <property type="project" value="UniProtKB-UniRule"/>
</dbReference>
<dbReference type="GO" id="GO:0003677">
    <property type="term" value="F:DNA binding"/>
    <property type="evidence" value="ECO:0007669"/>
    <property type="project" value="InterPro"/>
</dbReference>
<evidence type="ECO:0000256" key="9">
    <source>
        <dbReference type="PROSITE-ProRule" id="PRU00289"/>
    </source>
</evidence>
<evidence type="ECO:0000256" key="5">
    <source>
        <dbReference type="ARBA" id="ARBA00022741"/>
    </source>
</evidence>
<feature type="domain" description="FtsK" evidence="11">
    <location>
        <begin position="396"/>
        <end position="596"/>
    </location>
</feature>
<name>A0A502EAJ2_9MYCO</name>
<dbReference type="InterPro" id="IPR023837">
    <property type="entry name" value="EccCb-like_Actinobacteria"/>
</dbReference>
<evidence type="ECO:0000256" key="8">
    <source>
        <dbReference type="ARBA" id="ARBA00023136"/>
    </source>
</evidence>
<evidence type="ECO:0000256" key="6">
    <source>
        <dbReference type="ARBA" id="ARBA00022840"/>
    </source>
</evidence>
<dbReference type="PANTHER" id="PTHR22683:SF1">
    <property type="entry name" value="TYPE VII SECRETION SYSTEM PROTEIN ESSC"/>
    <property type="match status" value="1"/>
</dbReference>
<accession>A0A502EAJ2</accession>